<organism evidence="2">
    <name type="scientific">Desulfobacca acetoxidans</name>
    <dbReference type="NCBI Taxonomy" id="60893"/>
    <lineage>
        <taxon>Bacteria</taxon>
        <taxon>Pseudomonadati</taxon>
        <taxon>Thermodesulfobacteriota</taxon>
        <taxon>Desulfobaccia</taxon>
        <taxon>Desulfobaccales</taxon>
        <taxon>Desulfobaccaceae</taxon>
        <taxon>Desulfobacca</taxon>
    </lineage>
</organism>
<dbReference type="Gene3D" id="3.40.30.10">
    <property type="entry name" value="Glutaredoxin"/>
    <property type="match status" value="1"/>
</dbReference>
<dbReference type="EMBL" id="DTGR01000107">
    <property type="protein sequence ID" value="HHS29375.1"/>
    <property type="molecule type" value="Genomic_DNA"/>
</dbReference>
<reference evidence="2" key="1">
    <citation type="journal article" date="2020" name="mSystems">
        <title>Genome- and Community-Level Interaction Insights into Carbon Utilization and Element Cycling Functions of Hydrothermarchaeota in Hydrothermal Sediment.</title>
        <authorList>
            <person name="Zhou Z."/>
            <person name="Liu Y."/>
            <person name="Xu W."/>
            <person name="Pan J."/>
            <person name="Luo Z.H."/>
            <person name="Li M."/>
        </authorList>
    </citation>
    <scope>NUCLEOTIDE SEQUENCE [LARGE SCALE GENOMIC DNA]</scope>
    <source>
        <strain evidence="2">SpSt-767</strain>
    </source>
</reference>
<accession>A0A7V6A375</accession>
<dbReference type="AlphaFoldDB" id="A0A7V6A375"/>
<protein>
    <submittedName>
        <fullName evidence="2">Thioredoxin family protein</fullName>
    </submittedName>
</protein>
<evidence type="ECO:0000313" key="2">
    <source>
        <dbReference type="EMBL" id="HHS29375.1"/>
    </source>
</evidence>
<name>A0A7V6A375_9BACT</name>
<dbReference type="CDD" id="cd02947">
    <property type="entry name" value="TRX_family"/>
    <property type="match status" value="1"/>
</dbReference>
<proteinExistence type="predicted"/>
<dbReference type="Pfam" id="PF13098">
    <property type="entry name" value="Thioredoxin_2"/>
    <property type="match status" value="1"/>
</dbReference>
<gene>
    <name evidence="2" type="ORF">ENV52_06705</name>
</gene>
<dbReference type="InterPro" id="IPR012336">
    <property type="entry name" value="Thioredoxin-like_fold"/>
</dbReference>
<feature type="domain" description="Thioredoxin-like fold" evidence="1">
    <location>
        <begin position="26"/>
        <end position="70"/>
    </location>
</feature>
<sequence>MVRETHQDPAVIKAVNEGFIPVRLEGRSHMDLVQKYGVRGAPTTLLFSADGQEKHRFVGFQAPEQYLKELKQTF</sequence>
<dbReference type="SUPFAM" id="SSF52833">
    <property type="entry name" value="Thioredoxin-like"/>
    <property type="match status" value="1"/>
</dbReference>
<evidence type="ECO:0000259" key="1">
    <source>
        <dbReference type="Pfam" id="PF13098"/>
    </source>
</evidence>
<comment type="caution">
    <text evidence="2">The sequence shown here is derived from an EMBL/GenBank/DDBJ whole genome shotgun (WGS) entry which is preliminary data.</text>
</comment>
<dbReference type="InterPro" id="IPR036249">
    <property type="entry name" value="Thioredoxin-like_sf"/>
</dbReference>